<evidence type="ECO:0000256" key="3">
    <source>
        <dbReference type="ARBA" id="ARBA00012054"/>
    </source>
</evidence>
<evidence type="ECO:0000256" key="9">
    <source>
        <dbReference type="RuleBase" id="RU363066"/>
    </source>
</evidence>
<evidence type="ECO:0000256" key="4">
    <source>
        <dbReference type="ARBA" id="ARBA00022679"/>
    </source>
</evidence>
<gene>
    <name evidence="10" type="ORF">AMORRO_LOCUS4944</name>
</gene>
<keyword evidence="7 9" id="KW-0067">ATP-binding</keyword>
<keyword evidence="5 9" id="KW-0547">Nucleotide-binding</keyword>
<dbReference type="PANTHER" id="PTHR43442:SF3">
    <property type="entry name" value="GLUCONOKINASE-RELATED"/>
    <property type="match status" value="1"/>
</dbReference>
<dbReference type="GO" id="GO:0005975">
    <property type="term" value="P:carbohydrate metabolic process"/>
    <property type="evidence" value="ECO:0007669"/>
    <property type="project" value="InterPro"/>
</dbReference>
<dbReference type="OrthoDB" id="275177at2759"/>
<dbReference type="EMBL" id="CAJVPV010002827">
    <property type="protein sequence ID" value="CAG8537006.1"/>
    <property type="molecule type" value="Genomic_DNA"/>
</dbReference>
<dbReference type="SUPFAM" id="SSF52540">
    <property type="entry name" value="P-loop containing nucleoside triphosphate hydrolases"/>
    <property type="match status" value="1"/>
</dbReference>
<dbReference type="NCBIfam" id="TIGR01313">
    <property type="entry name" value="therm_gnt_kin"/>
    <property type="match status" value="1"/>
</dbReference>
<evidence type="ECO:0000256" key="6">
    <source>
        <dbReference type="ARBA" id="ARBA00022777"/>
    </source>
</evidence>
<evidence type="ECO:0000256" key="5">
    <source>
        <dbReference type="ARBA" id="ARBA00022741"/>
    </source>
</evidence>
<protein>
    <recommendedName>
        <fullName evidence="3 9">Gluconokinase</fullName>
        <ecNumber evidence="3 9">2.7.1.12</ecNumber>
    </recommendedName>
</protein>
<dbReference type="InterPro" id="IPR027417">
    <property type="entry name" value="P-loop_NTPase"/>
</dbReference>
<dbReference type="Gene3D" id="3.40.50.300">
    <property type="entry name" value="P-loop containing nucleotide triphosphate hydrolases"/>
    <property type="match status" value="1"/>
</dbReference>
<dbReference type="GO" id="GO:0005524">
    <property type="term" value="F:ATP binding"/>
    <property type="evidence" value="ECO:0007669"/>
    <property type="project" value="UniProtKB-KW"/>
</dbReference>
<evidence type="ECO:0000313" key="10">
    <source>
        <dbReference type="EMBL" id="CAG8537006.1"/>
    </source>
</evidence>
<keyword evidence="11" id="KW-1185">Reference proteome</keyword>
<dbReference type="GO" id="GO:0005737">
    <property type="term" value="C:cytoplasm"/>
    <property type="evidence" value="ECO:0007669"/>
    <property type="project" value="TreeGrafter"/>
</dbReference>
<dbReference type="CDD" id="cd02021">
    <property type="entry name" value="GntK"/>
    <property type="match status" value="1"/>
</dbReference>
<dbReference type="GO" id="GO:0046316">
    <property type="term" value="F:gluconokinase activity"/>
    <property type="evidence" value="ECO:0007669"/>
    <property type="project" value="UniProtKB-EC"/>
</dbReference>
<dbReference type="Proteomes" id="UP000789342">
    <property type="component" value="Unassembled WGS sequence"/>
</dbReference>
<evidence type="ECO:0000256" key="8">
    <source>
        <dbReference type="ARBA" id="ARBA00048090"/>
    </source>
</evidence>
<accession>A0A9N9AQZ8</accession>
<reference evidence="10" key="1">
    <citation type="submission" date="2021-06" db="EMBL/GenBank/DDBJ databases">
        <authorList>
            <person name="Kallberg Y."/>
            <person name="Tangrot J."/>
            <person name="Rosling A."/>
        </authorList>
    </citation>
    <scope>NUCLEOTIDE SEQUENCE</scope>
    <source>
        <strain evidence="10">CL551</strain>
    </source>
</reference>
<evidence type="ECO:0000256" key="7">
    <source>
        <dbReference type="ARBA" id="ARBA00022840"/>
    </source>
</evidence>
<sequence length="200" mass="22568">MATAEIMSVILNKPIYVFIIMGVSGSGKSSIGNLISHELEAPFIEGDNLHSPSSIEKMELGVPLDDSDREPWLRLIKEEIIRLATSMSSSSGAIPRILVTCSALKLRYRNFLRQIHLDNAGVTDIQVWFIYLKGSKEMLEKRLIQREGHFMKVGMLRSQLETLEEPKEGLEERIIVVDIDKDLDSIKDEIVDKIKNKGTC</sequence>
<dbReference type="AlphaFoldDB" id="A0A9N9AQZ8"/>
<proteinExistence type="inferred from homology"/>
<dbReference type="InterPro" id="IPR006001">
    <property type="entry name" value="Therm_gnt_kin"/>
</dbReference>
<evidence type="ECO:0000256" key="2">
    <source>
        <dbReference type="ARBA" id="ARBA00008420"/>
    </source>
</evidence>
<dbReference type="EC" id="2.7.1.12" evidence="3 9"/>
<comment type="pathway">
    <text evidence="1 9">Carbohydrate acid metabolism; D-gluconate degradation.</text>
</comment>
<evidence type="ECO:0000256" key="1">
    <source>
        <dbReference type="ARBA" id="ARBA00004875"/>
    </source>
</evidence>
<keyword evidence="6 9" id="KW-0418">Kinase</keyword>
<evidence type="ECO:0000313" key="11">
    <source>
        <dbReference type="Proteomes" id="UP000789342"/>
    </source>
</evidence>
<name>A0A9N9AQZ8_9GLOM</name>
<dbReference type="PANTHER" id="PTHR43442">
    <property type="entry name" value="GLUCONOKINASE-RELATED"/>
    <property type="match status" value="1"/>
</dbReference>
<keyword evidence="4 9" id="KW-0808">Transferase</keyword>
<organism evidence="10 11">
    <name type="scientific">Acaulospora morrowiae</name>
    <dbReference type="NCBI Taxonomy" id="94023"/>
    <lineage>
        <taxon>Eukaryota</taxon>
        <taxon>Fungi</taxon>
        <taxon>Fungi incertae sedis</taxon>
        <taxon>Mucoromycota</taxon>
        <taxon>Glomeromycotina</taxon>
        <taxon>Glomeromycetes</taxon>
        <taxon>Diversisporales</taxon>
        <taxon>Acaulosporaceae</taxon>
        <taxon>Acaulospora</taxon>
    </lineage>
</organism>
<comment type="catalytic activity">
    <reaction evidence="8 9">
        <text>D-gluconate + ATP = 6-phospho-D-gluconate + ADP + H(+)</text>
        <dbReference type="Rhea" id="RHEA:19433"/>
        <dbReference type="ChEBI" id="CHEBI:15378"/>
        <dbReference type="ChEBI" id="CHEBI:18391"/>
        <dbReference type="ChEBI" id="CHEBI:30616"/>
        <dbReference type="ChEBI" id="CHEBI:58759"/>
        <dbReference type="ChEBI" id="CHEBI:456216"/>
        <dbReference type="EC" id="2.7.1.12"/>
    </reaction>
</comment>
<comment type="similarity">
    <text evidence="2 9">Belongs to the gluconokinase GntK/GntV family.</text>
</comment>
<comment type="caution">
    <text evidence="10">The sequence shown here is derived from an EMBL/GenBank/DDBJ whole genome shotgun (WGS) entry which is preliminary data.</text>
</comment>